<evidence type="ECO:0000313" key="1">
    <source>
        <dbReference type="EMBL" id="PIQ74716.1"/>
    </source>
</evidence>
<name>A0A2H0KRF0_9BACT</name>
<reference evidence="1 2" key="1">
    <citation type="submission" date="2017-09" db="EMBL/GenBank/DDBJ databases">
        <title>Depth-based differentiation of microbial function through sediment-hosted aquifers and enrichment of novel symbionts in the deep terrestrial subsurface.</title>
        <authorList>
            <person name="Probst A.J."/>
            <person name="Ladd B."/>
            <person name="Jarett J.K."/>
            <person name="Geller-Mcgrath D.E."/>
            <person name="Sieber C.M."/>
            <person name="Emerson J.B."/>
            <person name="Anantharaman K."/>
            <person name="Thomas B.C."/>
            <person name="Malmstrom R."/>
            <person name="Stieglmeier M."/>
            <person name="Klingl A."/>
            <person name="Woyke T."/>
            <person name="Ryan C.M."/>
            <person name="Banfield J.F."/>
        </authorList>
    </citation>
    <scope>NUCLEOTIDE SEQUENCE [LARGE SCALE GENOMIC DNA]</scope>
    <source>
        <strain evidence="1">CG11_big_fil_rev_8_21_14_0_20_44_10</strain>
    </source>
</reference>
<dbReference type="EMBL" id="PCVN01000017">
    <property type="protein sequence ID" value="PIQ74716.1"/>
    <property type="molecule type" value="Genomic_DNA"/>
</dbReference>
<protein>
    <submittedName>
        <fullName evidence="1">Uncharacterized protein</fullName>
    </submittedName>
</protein>
<accession>A0A2H0KRF0</accession>
<dbReference type="Proteomes" id="UP000231550">
    <property type="component" value="Unassembled WGS sequence"/>
</dbReference>
<sequence length="172" mass="18868">MEAGLKKANQTLNEIAGQGNLNWLGKIHFICAAINKEKDLFLTQTGAAQAWLCREGQMVNITKKMVPPAAKAHPAKTFQSVISGTIGPTDKIIFGTPAIFEYFSLPGLKQIFSLPKTEMIADQINKILREEKKLPTLSALLLEITPEEQILEPVAGTKKFITPPINLSEILS</sequence>
<evidence type="ECO:0000313" key="2">
    <source>
        <dbReference type="Proteomes" id="UP000231550"/>
    </source>
</evidence>
<dbReference type="AlphaFoldDB" id="A0A2H0KRF0"/>
<proteinExistence type="predicted"/>
<gene>
    <name evidence="1" type="ORF">COV85_00590</name>
</gene>
<comment type="caution">
    <text evidence="1">The sequence shown here is derived from an EMBL/GenBank/DDBJ whole genome shotgun (WGS) entry which is preliminary data.</text>
</comment>
<organism evidence="1 2">
    <name type="scientific">Candidatus Portnoybacteria bacterium CG11_big_fil_rev_8_21_14_0_20_44_10</name>
    <dbReference type="NCBI Taxonomy" id="1974818"/>
    <lineage>
        <taxon>Bacteria</taxon>
        <taxon>Candidatus Portnoyibacteriota</taxon>
    </lineage>
</organism>